<keyword evidence="1" id="KW-1133">Transmembrane helix</keyword>
<dbReference type="EMBL" id="JACGWJ010000014">
    <property type="protein sequence ID" value="KAL0373801.1"/>
    <property type="molecule type" value="Genomic_DNA"/>
</dbReference>
<accession>A0AAW2R1K8</accession>
<comment type="caution">
    <text evidence="2">The sequence shown here is derived from an EMBL/GenBank/DDBJ whole genome shotgun (WGS) entry which is preliminary data.</text>
</comment>
<protein>
    <submittedName>
        <fullName evidence="2">Uncharacterized protein</fullName>
    </submittedName>
</protein>
<keyword evidence="1" id="KW-0812">Transmembrane</keyword>
<sequence length="56" mass="6078">MATSSAYGKHGKLRQEVGEHLKVRHPLPSVFLAAALLPFHQVLCVFALGNVVNLVI</sequence>
<organism evidence="2">
    <name type="scientific">Sesamum radiatum</name>
    <name type="common">Black benniseed</name>
    <dbReference type="NCBI Taxonomy" id="300843"/>
    <lineage>
        <taxon>Eukaryota</taxon>
        <taxon>Viridiplantae</taxon>
        <taxon>Streptophyta</taxon>
        <taxon>Embryophyta</taxon>
        <taxon>Tracheophyta</taxon>
        <taxon>Spermatophyta</taxon>
        <taxon>Magnoliopsida</taxon>
        <taxon>eudicotyledons</taxon>
        <taxon>Gunneridae</taxon>
        <taxon>Pentapetalae</taxon>
        <taxon>asterids</taxon>
        <taxon>lamiids</taxon>
        <taxon>Lamiales</taxon>
        <taxon>Pedaliaceae</taxon>
        <taxon>Sesamum</taxon>
    </lineage>
</organism>
<proteinExistence type="predicted"/>
<keyword evidence="1" id="KW-0472">Membrane</keyword>
<dbReference type="AlphaFoldDB" id="A0AAW2R1K8"/>
<reference evidence="2" key="1">
    <citation type="submission" date="2020-06" db="EMBL/GenBank/DDBJ databases">
        <authorList>
            <person name="Li T."/>
            <person name="Hu X."/>
            <person name="Zhang T."/>
            <person name="Song X."/>
            <person name="Zhang H."/>
            <person name="Dai N."/>
            <person name="Sheng W."/>
            <person name="Hou X."/>
            <person name="Wei L."/>
        </authorList>
    </citation>
    <scope>NUCLEOTIDE SEQUENCE</scope>
    <source>
        <strain evidence="2">G02</strain>
        <tissue evidence="2">Leaf</tissue>
    </source>
</reference>
<gene>
    <name evidence="2" type="ORF">Sradi_3295800</name>
</gene>
<reference evidence="2" key="2">
    <citation type="journal article" date="2024" name="Plant">
        <title>Genomic evolution and insights into agronomic trait innovations of Sesamum species.</title>
        <authorList>
            <person name="Miao H."/>
            <person name="Wang L."/>
            <person name="Qu L."/>
            <person name="Liu H."/>
            <person name="Sun Y."/>
            <person name="Le M."/>
            <person name="Wang Q."/>
            <person name="Wei S."/>
            <person name="Zheng Y."/>
            <person name="Lin W."/>
            <person name="Duan Y."/>
            <person name="Cao H."/>
            <person name="Xiong S."/>
            <person name="Wang X."/>
            <person name="Wei L."/>
            <person name="Li C."/>
            <person name="Ma Q."/>
            <person name="Ju M."/>
            <person name="Zhao R."/>
            <person name="Li G."/>
            <person name="Mu C."/>
            <person name="Tian Q."/>
            <person name="Mei H."/>
            <person name="Zhang T."/>
            <person name="Gao T."/>
            <person name="Zhang H."/>
        </authorList>
    </citation>
    <scope>NUCLEOTIDE SEQUENCE</scope>
    <source>
        <strain evidence="2">G02</strain>
    </source>
</reference>
<feature type="transmembrane region" description="Helical" evidence="1">
    <location>
        <begin position="30"/>
        <end position="55"/>
    </location>
</feature>
<evidence type="ECO:0000313" key="2">
    <source>
        <dbReference type="EMBL" id="KAL0373801.1"/>
    </source>
</evidence>
<evidence type="ECO:0000256" key="1">
    <source>
        <dbReference type="SAM" id="Phobius"/>
    </source>
</evidence>
<name>A0AAW2R1K8_SESRA</name>